<sequence>MYKMIYDYVIIGGGPGGLSLASLLPGNNILIEKEKTLGGCHKVIWDNGYFTEHGPRIYGTAYQNAMSILAQMGINWDDHFVHYDFQFLSIGLGEITGTMQPWETMYLVFEFLKQSISGGLKTPSLDKPLSEINKVDDTTTVGEWMDNKGFTDKSKNMIDRICRMTDGADSSRYLLTSFLQLVNQDFFYSFQQPNKPMDQLFNLWEKRITSKKYDINNPITCEIAKGEEVIEVSKNSQVCIIYTDRRIISSKNVIFAMPPQYISQIIKQSSYNPFSDRFLSYAEQTQYLQYISLTFHFSRHYKLEHLWGVAKDSKWGIVFIKLDDYMIDTFPGDMFTIAVTKIDVPGLNGKTASECSDTEIQEEVWQEMNLLFHFPDKPVIKIYKGNDQAWVLTKHGYGECTGKDNISCPDNIGPNFYAVSCHVGESPYSFTSFESAVCNAIWLVNRLTGKNTPIKTLWTLDLVLRIILVLLVLCIFIWFVIYKK</sequence>
<keyword evidence="1" id="KW-1133">Transmembrane helix</keyword>
<dbReference type="EMBL" id="MN740696">
    <property type="protein sequence ID" value="QHU08446.1"/>
    <property type="molecule type" value="Genomic_DNA"/>
</dbReference>
<name>A0A6C0JUG1_9ZZZZ</name>
<dbReference type="SUPFAM" id="SSF51905">
    <property type="entry name" value="FAD/NAD(P)-binding domain"/>
    <property type="match status" value="1"/>
</dbReference>
<keyword evidence="1" id="KW-0472">Membrane</keyword>
<accession>A0A6C0JUG1</accession>
<reference evidence="2" key="1">
    <citation type="journal article" date="2020" name="Nature">
        <title>Giant virus diversity and host interactions through global metagenomics.</title>
        <authorList>
            <person name="Schulz F."/>
            <person name="Roux S."/>
            <person name="Paez-Espino D."/>
            <person name="Jungbluth S."/>
            <person name="Walsh D.A."/>
            <person name="Denef V.J."/>
            <person name="McMahon K.D."/>
            <person name="Konstantinidis K.T."/>
            <person name="Eloe-Fadrosh E.A."/>
            <person name="Kyrpides N.C."/>
            <person name="Woyke T."/>
        </authorList>
    </citation>
    <scope>NUCLEOTIDE SEQUENCE</scope>
    <source>
        <strain evidence="2">GVMAG-S-1062768-28</strain>
    </source>
</reference>
<dbReference type="InterPro" id="IPR050464">
    <property type="entry name" value="Zeta_carotene_desat/Oxidored"/>
</dbReference>
<evidence type="ECO:0008006" key="3">
    <source>
        <dbReference type="Google" id="ProtNLM"/>
    </source>
</evidence>
<keyword evidence="1" id="KW-0812">Transmembrane</keyword>
<dbReference type="Pfam" id="PF13450">
    <property type="entry name" value="NAD_binding_8"/>
    <property type="match status" value="1"/>
</dbReference>
<organism evidence="2">
    <name type="scientific">viral metagenome</name>
    <dbReference type="NCBI Taxonomy" id="1070528"/>
    <lineage>
        <taxon>unclassified sequences</taxon>
        <taxon>metagenomes</taxon>
        <taxon>organismal metagenomes</taxon>
    </lineage>
</organism>
<proteinExistence type="predicted"/>
<protein>
    <recommendedName>
        <fullName evidence="3">Amine oxidase domain-containing protein</fullName>
    </recommendedName>
</protein>
<dbReference type="GO" id="GO:0016491">
    <property type="term" value="F:oxidoreductase activity"/>
    <property type="evidence" value="ECO:0007669"/>
    <property type="project" value="TreeGrafter"/>
</dbReference>
<evidence type="ECO:0000313" key="2">
    <source>
        <dbReference type="EMBL" id="QHU08446.1"/>
    </source>
</evidence>
<dbReference type="Gene3D" id="3.50.50.60">
    <property type="entry name" value="FAD/NAD(P)-binding domain"/>
    <property type="match status" value="1"/>
</dbReference>
<dbReference type="PANTHER" id="PTHR42923">
    <property type="entry name" value="PROTOPORPHYRINOGEN OXIDASE"/>
    <property type="match status" value="1"/>
</dbReference>
<feature type="transmembrane region" description="Helical" evidence="1">
    <location>
        <begin position="462"/>
        <end position="482"/>
    </location>
</feature>
<evidence type="ECO:0000256" key="1">
    <source>
        <dbReference type="SAM" id="Phobius"/>
    </source>
</evidence>
<dbReference type="InterPro" id="IPR036188">
    <property type="entry name" value="FAD/NAD-bd_sf"/>
</dbReference>
<dbReference type="AlphaFoldDB" id="A0A6C0JUG1"/>